<reference evidence="1 2" key="1">
    <citation type="submission" date="2019-10" db="EMBL/GenBank/DDBJ databases">
        <title>Taxonomy of Antarctic Massilia spp.: description of Massilia rubra sp. nov., Massilia aquatica sp. nov., Massilia mucilaginosa sp. nov., Massilia frigida sp. nov. isolated from streams, lakes and regoliths.</title>
        <authorList>
            <person name="Holochova P."/>
            <person name="Sedlacek I."/>
            <person name="Kralova S."/>
            <person name="Maslanova I."/>
            <person name="Busse H.-J."/>
            <person name="Stankova E."/>
            <person name="Vrbovska V."/>
            <person name="Kovarovic V."/>
            <person name="Bartak M."/>
            <person name="Svec P."/>
            <person name="Pantucek R."/>
        </authorList>
    </citation>
    <scope>NUCLEOTIDE SEQUENCE [LARGE SCALE GENOMIC DNA]</scope>
    <source>
        <strain evidence="1 2">CCM 8733</strain>
    </source>
</reference>
<organism evidence="1 2">
    <name type="scientific">Massilia mucilaginosa</name>
    <dbReference type="NCBI Taxonomy" id="2609282"/>
    <lineage>
        <taxon>Bacteria</taxon>
        <taxon>Pseudomonadati</taxon>
        <taxon>Pseudomonadota</taxon>
        <taxon>Betaproteobacteria</taxon>
        <taxon>Burkholderiales</taxon>
        <taxon>Oxalobacteraceae</taxon>
        <taxon>Telluria group</taxon>
        <taxon>Massilia</taxon>
    </lineage>
</organism>
<name>A0ABX0NNJ3_9BURK</name>
<proteinExistence type="predicted"/>
<comment type="caution">
    <text evidence="1">The sequence shown here is derived from an EMBL/GenBank/DDBJ whole genome shotgun (WGS) entry which is preliminary data.</text>
</comment>
<protein>
    <submittedName>
        <fullName evidence="1">Uncharacterized protein</fullName>
    </submittedName>
</protein>
<dbReference type="Proteomes" id="UP000609726">
    <property type="component" value="Unassembled WGS sequence"/>
</dbReference>
<gene>
    <name evidence="1" type="ORF">F2P45_04810</name>
</gene>
<keyword evidence="2" id="KW-1185">Reference proteome</keyword>
<evidence type="ECO:0000313" key="2">
    <source>
        <dbReference type="Proteomes" id="UP000609726"/>
    </source>
</evidence>
<dbReference type="EMBL" id="WHJH01000003">
    <property type="protein sequence ID" value="NHZ88350.1"/>
    <property type="molecule type" value="Genomic_DNA"/>
</dbReference>
<sequence length="255" mass="28101">MSSLPFVKASVASVKNALRDEFPTVGSAHLSEALAASLGFGTHAALLAALPKFEADPDFVLLDDEKFDAKLLALGHQADIEFSFELLDLPVLLITTCKRAYEIEYKSSRDRAWRNLITCAVNEGLRRRLFSLRAHDNRWPGWTEQRDQSTVRGIVFDFELPGGLPAKAYVADAGFSELAINVAVLPTERAESWVRSYDAGFSAGDAFAASWLERERGAWIQSSTTSFKCRKALLSQLASIDVRPAGFGDRGRVIM</sequence>
<accession>A0ABX0NNJ3</accession>
<evidence type="ECO:0000313" key="1">
    <source>
        <dbReference type="EMBL" id="NHZ88350.1"/>
    </source>
</evidence>